<evidence type="ECO:0000313" key="2">
    <source>
        <dbReference type="Proteomes" id="UP000189067"/>
    </source>
</evidence>
<proteinExistence type="predicted"/>
<protein>
    <submittedName>
        <fullName evidence="1">Accessory Sec system protein Asp1</fullName>
    </submittedName>
</protein>
<dbReference type="Proteomes" id="UP000189067">
    <property type="component" value="Unassembled WGS sequence"/>
</dbReference>
<gene>
    <name evidence="1" type="ORF">BWR10_05195</name>
</gene>
<accession>A0AAX0K1Y3</accession>
<dbReference type="NCBIfam" id="TIGR03713">
    <property type="entry name" value="acc_sec_asp1"/>
    <property type="match status" value="1"/>
</dbReference>
<comment type="caution">
    <text evidence="1">The sequence shown here is derived from an EMBL/GenBank/DDBJ whole genome shotgun (WGS) entry which is preliminary data.</text>
</comment>
<dbReference type="GO" id="GO:0015031">
    <property type="term" value="P:protein transport"/>
    <property type="evidence" value="ECO:0007669"/>
    <property type="project" value="InterPro"/>
</dbReference>
<dbReference type="InterPro" id="IPR022372">
    <property type="entry name" value="Accessory_SS_Asp1"/>
</dbReference>
<dbReference type="EMBL" id="MTJY01000025">
    <property type="protein sequence ID" value="ONN75033.1"/>
    <property type="molecule type" value="Genomic_DNA"/>
</dbReference>
<sequence length="529" mass="60878">MLTLMPTFKSGDQHPETDPVVELATLFKKNDVHFSLLFTEQMPDLRRLLYQIGLESFPWTNVYDEIQHIRSKTGIPYSLQDVIVPENATPYFIANEVIYFDGSRRVMQVHLHDDGFVYSVKRQLPGNKTLFEQYDDRGFVTTRTQTEANGSWRRDWLDDYGRVILTQTEQEVTVSASQQERFTSTSYRSMEEIVYEFLMKRSMRIEQSIHVVTNLNTQTLALRSGQPLLKQMIFLVNQRLRVMPKEMMSVSDNDIFIFPTSADKELFVRTAAVSDLSGHLPQIKKLVIPQYATTLKLGISNEMALDLIYWRLGDIQNNESRRLFLKLLNMLQHEEDQALMAEGNKEQVAMLQDILAEYVKDRFEVAVDSKEFQAVAKFAADQRSDKPVAGMTARAKKVHALPNWQQLSAAEFIVSRVHVQEIEHDAEEATMNQARIYVDTATIPDLRLLISAISHGVPMLVRQGNMLVRDHQNGIIIHDLADIPEASRYFLKTLRHWNDALVVNAELIEMFSADHLIQQWQEVMAVGKA</sequence>
<dbReference type="Pfam" id="PF16993">
    <property type="entry name" value="Asp1"/>
    <property type="match status" value="1"/>
</dbReference>
<dbReference type="RefSeq" id="WP_077167126.1">
    <property type="nucleotide sequence ID" value="NZ_MTJY01000025.1"/>
</dbReference>
<name>A0AAX0K1Y3_LACRH</name>
<evidence type="ECO:0000313" key="1">
    <source>
        <dbReference type="EMBL" id="ONN75033.1"/>
    </source>
</evidence>
<organism evidence="1 2">
    <name type="scientific">Lacticaseibacillus rhamnosus</name>
    <name type="common">Lactobacillus rhamnosus</name>
    <dbReference type="NCBI Taxonomy" id="47715"/>
    <lineage>
        <taxon>Bacteria</taxon>
        <taxon>Bacillati</taxon>
        <taxon>Bacillota</taxon>
        <taxon>Bacilli</taxon>
        <taxon>Lactobacillales</taxon>
        <taxon>Lactobacillaceae</taxon>
        <taxon>Lacticaseibacillus</taxon>
    </lineage>
</organism>
<dbReference type="AlphaFoldDB" id="A0AAX0K1Y3"/>
<reference evidence="1 2" key="1">
    <citation type="submission" date="2017-01" db="EMBL/GenBank/DDBJ databases">
        <title>In silico prediction, in vitro antibacterial spectrum and physicochemical properties of a putative bacteriocin produced by Lactobacillus rhamnosus strain L156.4.</title>
        <authorList>
            <person name="Silveira A.M."/>
            <person name="Monteiro A.S."/>
            <person name="Santos V.L."/>
            <person name="Nicoli J.R."/>
            <person name="Azevedo V."/>
            <person name="Soares S.C."/>
            <person name="Castro-Oliveira L."/>
            <person name="Dias-Souza M.V."/>
            <person name="Nardi R.M."/>
        </authorList>
    </citation>
    <scope>NUCLEOTIDE SEQUENCE [LARGE SCALE GENOMIC DNA]</scope>
    <source>
        <strain evidence="1 2">L156.4</strain>
    </source>
</reference>